<proteinExistence type="predicted"/>
<dbReference type="KEGG" id="nnu:104612648"/>
<gene>
    <name evidence="2" type="primary">LOC104612648</name>
</gene>
<dbReference type="eggNOG" id="ENOG502QWAV">
    <property type="taxonomic scope" value="Eukaryota"/>
</dbReference>
<dbReference type="FunCoup" id="A0A1U8BEP2">
    <property type="interactions" value="726"/>
</dbReference>
<evidence type="ECO:0000313" key="2">
    <source>
        <dbReference type="RefSeq" id="XP_010278456.1"/>
    </source>
</evidence>
<reference evidence="2" key="1">
    <citation type="submission" date="2025-08" db="UniProtKB">
        <authorList>
            <consortium name="RefSeq"/>
        </authorList>
    </citation>
    <scope>IDENTIFICATION</scope>
</reference>
<accession>A0A1U8BEP2</accession>
<evidence type="ECO:0000313" key="1">
    <source>
        <dbReference type="Proteomes" id="UP000189703"/>
    </source>
</evidence>
<sequence>MACGCGGECSIFLNTSSPLLSHRSLPTKRLKDRATQSVVMGITRCRVQVPFSFPGITRSNKIEAIQLPKAEVSGSNSNVKKANLFARRKESVKLPNYDDGCGGNLYPISAFLNHPSGVETILNKDALQSLQSLDSNTYRCTLQKIQLLNFEVAPVLDLRVTTTNEDCIVEMLSCKFEGSEAMECQNDHFSASMVNHMKWDASTSEPSLDVDVKLSITLEFCFVYHLQIYTRPFTLLPVSAVENPGNLIMQRLVDKLVSLLVERLLQDYDKWVQEQLEISP</sequence>
<dbReference type="OMA" id="FQFQECS"/>
<dbReference type="InterPro" id="IPR018971">
    <property type="entry name" value="DUF1997"/>
</dbReference>
<dbReference type="Pfam" id="PF09366">
    <property type="entry name" value="DUF1997"/>
    <property type="match status" value="1"/>
</dbReference>
<dbReference type="InParanoid" id="A0A1U8BEP2"/>
<dbReference type="Proteomes" id="UP000189703">
    <property type="component" value="Unplaced"/>
</dbReference>
<organism evidence="1 2">
    <name type="scientific">Nelumbo nucifera</name>
    <name type="common">Sacred lotus</name>
    <dbReference type="NCBI Taxonomy" id="4432"/>
    <lineage>
        <taxon>Eukaryota</taxon>
        <taxon>Viridiplantae</taxon>
        <taxon>Streptophyta</taxon>
        <taxon>Embryophyta</taxon>
        <taxon>Tracheophyta</taxon>
        <taxon>Spermatophyta</taxon>
        <taxon>Magnoliopsida</taxon>
        <taxon>Proteales</taxon>
        <taxon>Nelumbonaceae</taxon>
        <taxon>Nelumbo</taxon>
    </lineage>
</organism>
<dbReference type="GeneID" id="104612648"/>
<name>A0A1U8BEP2_NELNU</name>
<keyword evidence="1" id="KW-1185">Reference proteome</keyword>
<protein>
    <submittedName>
        <fullName evidence="2">Uncharacterized protein LOC104612648 isoform X1</fullName>
    </submittedName>
</protein>
<dbReference type="RefSeq" id="XP_010278456.1">
    <property type="nucleotide sequence ID" value="XM_010280154.2"/>
</dbReference>
<dbReference type="PANTHER" id="PTHR34131">
    <property type="entry name" value="(RAP ANNOTATION RELEASE2) GALACTOSE-BINDING LIKE DOMAIN CONTAINING PROTEIN"/>
    <property type="match status" value="1"/>
</dbReference>
<dbReference type="PANTHER" id="PTHR34131:SF2">
    <property type="entry name" value="FAMILY PROTEIN, PUTATIVE (DUF1997)-RELATED"/>
    <property type="match status" value="1"/>
</dbReference>
<dbReference type="OrthoDB" id="1933789at2759"/>
<dbReference type="AlphaFoldDB" id="A0A1U8BEP2"/>